<keyword evidence="3" id="KW-1185">Reference proteome</keyword>
<name>A0ABN9PB19_9DINO</name>
<organism evidence="2 3">
    <name type="scientific">Prorocentrum cordatum</name>
    <dbReference type="NCBI Taxonomy" id="2364126"/>
    <lineage>
        <taxon>Eukaryota</taxon>
        <taxon>Sar</taxon>
        <taxon>Alveolata</taxon>
        <taxon>Dinophyceae</taxon>
        <taxon>Prorocentrales</taxon>
        <taxon>Prorocentraceae</taxon>
        <taxon>Prorocentrum</taxon>
    </lineage>
</organism>
<accession>A0ABN9PB19</accession>
<evidence type="ECO:0000313" key="2">
    <source>
        <dbReference type="EMBL" id="CAK0789995.1"/>
    </source>
</evidence>
<sequence>MEPLQLLLKRAPSGFPTFASLRDAFIALDAEWSIFGVTCAKGRHQSARDASDIWRKMCRDVYDHAKSGVNPESLNELVGCIQLGRAGGAASGSQGQPAPSSDAATGHKFADFSSSSDVEITSIKCTCPVCAVPVPAAKAVAQRKETENQGDDEGAPPKRRMTGMRTGAATARGMRRPSAAPDTGSKPPGRVGKKPASVDNRNIALPIDIEYRYTSKVGKPPGAYILQNTAKARYVCGVSLPASPQWKKIIEEVADKIRSKDILTTDACKQWVEARISTGLGANEPTLREPFSEDKKRYNKFNYHLRNAGDEYQNQCAAVKSKEFQDPDGFDRFVEMILALPASERHTGLPDDCGIKWPHNQQVRRVVEMETERMNYPKEDESESKFEDAKLEEASEQFEAAWANKDLSKAVLGGSAHCAPDVSSSSPGKSEAQVKKEKEALQHIKKAHNSWDRIAREVTGFLAISGDHPNTKGCKVEMDLTGALADGKITDAELMKMEVKAMHPSDALTDDDFSNAAALTTKIQGEIKECKRLNDALKSWFKV</sequence>
<reference evidence="2" key="1">
    <citation type="submission" date="2023-10" db="EMBL/GenBank/DDBJ databases">
        <authorList>
            <person name="Chen Y."/>
            <person name="Shah S."/>
            <person name="Dougan E. K."/>
            <person name="Thang M."/>
            <person name="Chan C."/>
        </authorList>
    </citation>
    <scope>NUCLEOTIDE SEQUENCE [LARGE SCALE GENOMIC DNA]</scope>
</reference>
<dbReference type="Proteomes" id="UP001189429">
    <property type="component" value="Unassembled WGS sequence"/>
</dbReference>
<feature type="region of interest" description="Disordered" evidence="1">
    <location>
        <begin position="415"/>
        <end position="438"/>
    </location>
</feature>
<comment type="caution">
    <text evidence="2">The sequence shown here is derived from an EMBL/GenBank/DDBJ whole genome shotgun (WGS) entry which is preliminary data.</text>
</comment>
<feature type="region of interest" description="Disordered" evidence="1">
    <location>
        <begin position="141"/>
        <end position="199"/>
    </location>
</feature>
<gene>
    <name evidence="2" type="ORF">PCOR1329_LOCUS1384</name>
</gene>
<protein>
    <submittedName>
        <fullName evidence="2">Uncharacterized protein</fullName>
    </submittedName>
</protein>
<evidence type="ECO:0000256" key="1">
    <source>
        <dbReference type="SAM" id="MobiDB-lite"/>
    </source>
</evidence>
<feature type="compositionally biased region" description="Low complexity" evidence="1">
    <location>
        <begin position="163"/>
        <end position="172"/>
    </location>
</feature>
<proteinExistence type="predicted"/>
<dbReference type="EMBL" id="CAUYUJ010000336">
    <property type="protein sequence ID" value="CAK0789995.1"/>
    <property type="molecule type" value="Genomic_DNA"/>
</dbReference>
<evidence type="ECO:0000313" key="3">
    <source>
        <dbReference type="Proteomes" id="UP001189429"/>
    </source>
</evidence>